<dbReference type="EMBL" id="BGZK01000230">
    <property type="protein sequence ID" value="GBP30262.1"/>
    <property type="molecule type" value="Genomic_DNA"/>
</dbReference>
<name>A0A4C1UW92_EUMVA</name>
<evidence type="ECO:0000259" key="1">
    <source>
        <dbReference type="Pfam" id="PF07530"/>
    </source>
</evidence>
<comment type="caution">
    <text evidence="2">The sequence shown here is derived from an EMBL/GenBank/DDBJ whole genome shotgun (WGS) entry which is preliminary data.</text>
</comment>
<dbReference type="Pfam" id="PF07530">
    <property type="entry name" value="PRE_C2HC"/>
    <property type="match status" value="1"/>
</dbReference>
<protein>
    <recommendedName>
        <fullName evidence="1">Pre-C2HC domain-containing protein</fullName>
    </recommendedName>
</protein>
<dbReference type="Proteomes" id="UP000299102">
    <property type="component" value="Unassembled WGS sequence"/>
</dbReference>
<reference evidence="2 3" key="1">
    <citation type="journal article" date="2019" name="Commun. Biol.">
        <title>The bagworm genome reveals a unique fibroin gene that provides high tensile strength.</title>
        <authorList>
            <person name="Kono N."/>
            <person name="Nakamura H."/>
            <person name="Ohtoshi R."/>
            <person name="Tomita M."/>
            <person name="Numata K."/>
            <person name="Arakawa K."/>
        </authorList>
    </citation>
    <scope>NUCLEOTIDE SEQUENCE [LARGE SCALE GENOMIC DNA]</scope>
</reference>
<gene>
    <name evidence="2" type="ORF">EVAR_94573_1</name>
</gene>
<evidence type="ECO:0000313" key="2">
    <source>
        <dbReference type="EMBL" id="GBP30262.1"/>
    </source>
</evidence>
<accession>A0A4C1UW92</accession>
<dbReference type="InterPro" id="IPR006579">
    <property type="entry name" value="Pre_C2HC_dom"/>
</dbReference>
<evidence type="ECO:0000313" key="3">
    <source>
        <dbReference type="Proteomes" id="UP000299102"/>
    </source>
</evidence>
<feature type="domain" description="Pre-C2HC" evidence="1">
    <location>
        <begin position="15"/>
        <end position="80"/>
    </location>
</feature>
<dbReference type="AlphaFoldDB" id="A0A4C1UW92"/>
<keyword evidence="3" id="KW-1185">Reference proteome</keyword>
<proteinExistence type="predicted"/>
<organism evidence="2 3">
    <name type="scientific">Eumeta variegata</name>
    <name type="common">Bagworm moth</name>
    <name type="synonym">Eumeta japonica</name>
    <dbReference type="NCBI Taxonomy" id="151549"/>
    <lineage>
        <taxon>Eukaryota</taxon>
        <taxon>Metazoa</taxon>
        <taxon>Ecdysozoa</taxon>
        <taxon>Arthropoda</taxon>
        <taxon>Hexapoda</taxon>
        <taxon>Insecta</taxon>
        <taxon>Pterygota</taxon>
        <taxon>Neoptera</taxon>
        <taxon>Endopterygota</taxon>
        <taxon>Lepidoptera</taxon>
        <taxon>Glossata</taxon>
        <taxon>Ditrysia</taxon>
        <taxon>Tineoidea</taxon>
        <taxon>Psychidae</taxon>
        <taxon>Oiketicinae</taxon>
        <taxon>Eumeta</taxon>
    </lineage>
</organism>
<sequence length="97" mass="10704">MKAVIKGIPVELETEDIKNDLQCQGHPVHAVHRMHRRDGTASGLVLSILNKTDGVPDIFKKLVSVCDLSGITLETPYKRGILGQYHRCQLYGHSAAN</sequence>
<dbReference type="OrthoDB" id="8123886at2759"/>